<dbReference type="PROSITE" id="PS51192">
    <property type="entry name" value="HELICASE_ATP_BIND_1"/>
    <property type="match status" value="1"/>
</dbReference>
<dbReference type="InterPro" id="IPR056371">
    <property type="entry name" value="DHX37-like_C"/>
</dbReference>
<dbReference type="Gene3D" id="3.40.50.300">
    <property type="entry name" value="P-loop containing nucleotide triphosphate hydrolases"/>
    <property type="match status" value="2"/>
</dbReference>
<dbReference type="GO" id="GO:0004386">
    <property type="term" value="F:helicase activity"/>
    <property type="evidence" value="ECO:0007669"/>
    <property type="project" value="UniProtKB-KW"/>
</dbReference>
<evidence type="ECO:0000259" key="8">
    <source>
        <dbReference type="PROSITE" id="PS51194"/>
    </source>
</evidence>
<dbReference type="Pfam" id="PF07717">
    <property type="entry name" value="OB_NTP_bind"/>
    <property type="match status" value="1"/>
</dbReference>
<dbReference type="SMART" id="SM00847">
    <property type="entry name" value="HA2"/>
    <property type="match status" value="1"/>
</dbReference>
<evidence type="ECO:0000256" key="3">
    <source>
        <dbReference type="ARBA" id="ARBA00022801"/>
    </source>
</evidence>
<dbReference type="GO" id="GO:0005730">
    <property type="term" value="C:nucleolus"/>
    <property type="evidence" value="ECO:0007669"/>
    <property type="project" value="TreeGrafter"/>
</dbReference>
<evidence type="ECO:0000313" key="10">
    <source>
        <dbReference type="Proteomes" id="UP000186922"/>
    </source>
</evidence>
<feature type="compositionally biased region" description="Basic and acidic residues" evidence="6">
    <location>
        <begin position="173"/>
        <end position="185"/>
    </location>
</feature>
<keyword evidence="4" id="KW-0347">Helicase</keyword>
<dbReference type="AlphaFoldDB" id="A0A1D1UZW7"/>
<feature type="region of interest" description="Disordered" evidence="6">
    <location>
        <begin position="139"/>
        <end position="201"/>
    </location>
</feature>
<dbReference type="PANTHER" id="PTHR18934:SF99">
    <property type="entry name" value="ATP-DEPENDENT RNA HELICASE DHX37-RELATED"/>
    <property type="match status" value="1"/>
</dbReference>
<evidence type="ECO:0000256" key="5">
    <source>
        <dbReference type="ARBA" id="ARBA00022840"/>
    </source>
</evidence>
<dbReference type="InterPro" id="IPR002464">
    <property type="entry name" value="DNA/RNA_helicase_DEAH_CS"/>
</dbReference>
<sequence>MAKNRKGFNWKARQQYAAPTGTSGAAAQLQSSDDSRKQQSSEVPAISEVSDSNTLVLPAVKKTSGIAKKVVSSPKAKFVSHRQRKMQERLKDKQMKASKRGALIEAIQAVQATEEEMKQFVSVTQMQTRGLKRHFLDLKRMSKRRKNSPVPENDEAEVEQEELDEDSDISEPDEPRLSAVRRVDSEVPQPSSTVAETHRTPAEISSVKLEDRERGLEVHSDVILKKEKSANPFRGKHNVLVERLSEVHESRGKLPVVSEEQAVMEAINENPVVIICGETGSGKTTQVPQFLYEAGYASGNGIIGITEPRRVAAISMAKRVGYELNRSQEVSYQIRYEGNVNPKMRIKFMTDGVLTRELASDFLLQRYSVVVIDEAHERSVYTDVLIGLLSRIVILREKRGIPLKLIIMSATLRVEDFAENKLLFSVPPPVIQIDSRQFPVSVHFNKRTPTEGEYLEEAYKKICKIHKELPAGGILVFVTGQQEVHALCSRLRETFPFRESRRCPSGSQVEETGKTKMKGVKFKLDAYPVSALDEEEGIAHVDDEDLLGTDPSTNAREATFQAAAEPMYVLPLYSLLSSDKQALVFQAAPEGSRKCVVATNVAETSITIPDIKYVVDTGKTKMKLYDRNTGLSTFRVMWTSKAGANQRAGRAGRTSAGHCYRLYSSAVFNDNFSQFTPPEITRRPIDDIVLQMKAMNIEKIINFPFPSPPNRESLMVAEEELLALEAVKLLKPGKSAEVGGSRISALGKIMSSFPVAPKFAKMLAISNQQGLTPYVITLIAALTVQELFVESWNDGSEQSEEVRKRHGYLSQMKKRWIGTGYTKMLGDLMVLLKAVGAADFNGATEEYCKEHCLRLKAIREIRQLRQQLANAVSLVTASDEVLINPQTPPPNELQAKLILQIVLCCLGKKIARKLPHSVVDANKPEKHRLKHSYQTQNLEQLVYIHPNSVLFQDEPEYILYQELFEGKKIYCRNVMEIRPEWIPKFLPQYCTFEKPDETAEPFFDEKSGTVVCQLSSTFGAHAWPLPAARTNYPEGVELYKHFGRFFLDGSVCPKLKRFADQLLAKPVIMIKTWASVQPKTQNLLHALIGRKVSSRKSLLQVWKKDKTCEC</sequence>
<dbReference type="SUPFAM" id="SSF52540">
    <property type="entry name" value="P-loop containing nucleoside triphosphate hydrolases"/>
    <property type="match status" value="1"/>
</dbReference>
<dbReference type="GO" id="GO:0016787">
    <property type="term" value="F:hydrolase activity"/>
    <property type="evidence" value="ECO:0007669"/>
    <property type="project" value="UniProtKB-KW"/>
</dbReference>
<evidence type="ECO:0000313" key="9">
    <source>
        <dbReference type="EMBL" id="GAU93222.1"/>
    </source>
</evidence>
<evidence type="ECO:0008006" key="11">
    <source>
        <dbReference type="Google" id="ProtNLM"/>
    </source>
</evidence>
<dbReference type="InterPro" id="IPR001650">
    <property type="entry name" value="Helicase_C-like"/>
</dbReference>
<dbReference type="Pfam" id="PF21010">
    <property type="entry name" value="HA2_C"/>
    <property type="match status" value="1"/>
</dbReference>
<feature type="domain" description="Helicase ATP-binding" evidence="7">
    <location>
        <begin position="264"/>
        <end position="430"/>
    </location>
</feature>
<dbReference type="OrthoDB" id="10025033at2759"/>
<feature type="domain" description="Helicase C-terminal" evidence="8">
    <location>
        <begin position="454"/>
        <end position="696"/>
    </location>
</feature>
<dbReference type="InterPro" id="IPR007502">
    <property type="entry name" value="Helicase-assoc_dom"/>
</dbReference>
<comment type="similarity">
    <text evidence="1">Belongs to the DEAD box helicase family. DEAH subfamily.</text>
</comment>
<evidence type="ECO:0000259" key="7">
    <source>
        <dbReference type="PROSITE" id="PS51192"/>
    </source>
</evidence>
<keyword evidence="3" id="KW-0378">Hydrolase</keyword>
<feature type="region of interest" description="Disordered" evidence="6">
    <location>
        <begin position="76"/>
        <end position="99"/>
    </location>
</feature>
<dbReference type="PROSITE" id="PS00690">
    <property type="entry name" value="DEAH_ATP_HELICASE"/>
    <property type="match status" value="1"/>
</dbReference>
<dbReference type="SMART" id="SM00487">
    <property type="entry name" value="DEXDc"/>
    <property type="match status" value="1"/>
</dbReference>
<evidence type="ECO:0000256" key="2">
    <source>
        <dbReference type="ARBA" id="ARBA00022741"/>
    </source>
</evidence>
<name>A0A1D1UZW7_RAMVA</name>
<comment type="caution">
    <text evidence="9">The sequence shown here is derived from an EMBL/GenBank/DDBJ whole genome shotgun (WGS) entry which is preliminary data.</text>
</comment>
<feature type="compositionally biased region" description="Acidic residues" evidence="6">
    <location>
        <begin position="152"/>
        <end position="172"/>
    </location>
</feature>
<keyword evidence="5" id="KW-0067">ATP-binding</keyword>
<evidence type="ECO:0000256" key="1">
    <source>
        <dbReference type="ARBA" id="ARBA00008792"/>
    </source>
</evidence>
<dbReference type="STRING" id="947166.A0A1D1UZW7"/>
<proteinExistence type="inferred from homology"/>
<dbReference type="InterPro" id="IPR011709">
    <property type="entry name" value="DEAD-box_helicase_OB_fold"/>
</dbReference>
<dbReference type="SMART" id="SM00490">
    <property type="entry name" value="HELICc"/>
    <property type="match status" value="1"/>
</dbReference>
<keyword evidence="10" id="KW-1185">Reference proteome</keyword>
<protein>
    <recommendedName>
        <fullName evidence="11">RNA helicase</fullName>
    </recommendedName>
</protein>
<accession>A0A1D1UZW7</accession>
<feature type="region of interest" description="Disordered" evidence="6">
    <location>
        <begin position="1"/>
        <end position="49"/>
    </location>
</feature>
<dbReference type="Pfam" id="PF23362">
    <property type="entry name" value="DHX37_C"/>
    <property type="match status" value="1"/>
</dbReference>
<dbReference type="InterPro" id="IPR003593">
    <property type="entry name" value="AAA+_ATPase"/>
</dbReference>
<dbReference type="Pfam" id="PF00270">
    <property type="entry name" value="DEAD"/>
    <property type="match status" value="1"/>
</dbReference>
<dbReference type="FunFam" id="3.40.50.300:FF:002693">
    <property type="entry name" value="Predicted protein"/>
    <property type="match status" value="1"/>
</dbReference>
<keyword evidence="2" id="KW-0547">Nucleotide-binding</keyword>
<dbReference type="Proteomes" id="UP000186922">
    <property type="component" value="Unassembled WGS sequence"/>
</dbReference>
<dbReference type="EMBL" id="BDGG01000002">
    <property type="protein sequence ID" value="GAU93222.1"/>
    <property type="molecule type" value="Genomic_DNA"/>
</dbReference>
<dbReference type="Gene3D" id="1.20.120.1080">
    <property type="match status" value="1"/>
</dbReference>
<feature type="compositionally biased region" description="Basic and acidic residues" evidence="6">
    <location>
        <begin position="85"/>
        <end position="95"/>
    </location>
</feature>
<dbReference type="CDD" id="cd18791">
    <property type="entry name" value="SF2_C_RHA"/>
    <property type="match status" value="1"/>
</dbReference>
<dbReference type="GO" id="GO:0005524">
    <property type="term" value="F:ATP binding"/>
    <property type="evidence" value="ECO:0007669"/>
    <property type="project" value="UniProtKB-KW"/>
</dbReference>
<dbReference type="InterPro" id="IPR011545">
    <property type="entry name" value="DEAD/DEAH_box_helicase_dom"/>
</dbReference>
<dbReference type="GO" id="GO:0000462">
    <property type="term" value="P:maturation of SSU-rRNA from tricistronic rRNA transcript (SSU-rRNA, 5.8S rRNA, LSU-rRNA)"/>
    <property type="evidence" value="ECO:0007669"/>
    <property type="project" value="TreeGrafter"/>
</dbReference>
<dbReference type="GO" id="GO:0003723">
    <property type="term" value="F:RNA binding"/>
    <property type="evidence" value="ECO:0007669"/>
    <property type="project" value="TreeGrafter"/>
</dbReference>
<dbReference type="SMART" id="SM00382">
    <property type="entry name" value="AAA"/>
    <property type="match status" value="1"/>
</dbReference>
<reference evidence="9 10" key="1">
    <citation type="journal article" date="2016" name="Nat. Commun.">
        <title>Extremotolerant tardigrade genome and improved radiotolerance of human cultured cells by tardigrade-unique protein.</title>
        <authorList>
            <person name="Hashimoto T."/>
            <person name="Horikawa D.D."/>
            <person name="Saito Y."/>
            <person name="Kuwahara H."/>
            <person name="Kozuka-Hata H."/>
            <person name="Shin-I T."/>
            <person name="Minakuchi Y."/>
            <person name="Ohishi K."/>
            <person name="Motoyama A."/>
            <person name="Aizu T."/>
            <person name="Enomoto A."/>
            <person name="Kondo K."/>
            <person name="Tanaka S."/>
            <person name="Hara Y."/>
            <person name="Koshikawa S."/>
            <person name="Sagara H."/>
            <person name="Miura T."/>
            <person name="Yokobori S."/>
            <person name="Miyagawa K."/>
            <person name="Suzuki Y."/>
            <person name="Kubo T."/>
            <person name="Oyama M."/>
            <person name="Kohara Y."/>
            <person name="Fujiyama A."/>
            <person name="Arakawa K."/>
            <person name="Katayama T."/>
            <person name="Toyoda A."/>
            <person name="Kunieda T."/>
        </authorList>
    </citation>
    <scope>NUCLEOTIDE SEQUENCE [LARGE SCALE GENOMIC DNA]</scope>
    <source>
        <strain evidence="9 10">YOKOZUNA-1</strain>
    </source>
</reference>
<gene>
    <name evidence="9" type="primary">RvY_05195-1</name>
    <name evidence="9" type="synonym">RvY_05195.1</name>
    <name evidence="9" type="ORF">RvY_05195</name>
</gene>
<dbReference type="InterPro" id="IPR014001">
    <property type="entry name" value="Helicase_ATP-bd"/>
</dbReference>
<dbReference type="Pfam" id="PF00271">
    <property type="entry name" value="Helicase_C"/>
    <property type="match status" value="1"/>
</dbReference>
<dbReference type="PANTHER" id="PTHR18934">
    <property type="entry name" value="ATP-DEPENDENT RNA HELICASE"/>
    <property type="match status" value="1"/>
</dbReference>
<evidence type="ECO:0000256" key="6">
    <source>
        <dbReference type="SAM" id="MobiDB-lite"/>
    </source>
</evidence>
<dbReference type="CDD" id="cd17982">
    <property type="entry name" value="DEXHc_DHX37"/>
    <property type="match status" value="1"/>
</dbReference>
<dbReference type="InterPro" id="IPR027417">
    <property type="entry name" value="P-loop_NTPase"/>
</dbReference>
<organism evidence="9 10">
    <name type="scientific">Ramazzottius varieornatus</name>
    <name type="common">Water bear</name>
    <name type="synonym">Tardigrade</name>
    <dbReference type="NCBI Taxonomy" id="947166"/>
    <lineage>
        <taxon>Eukaryota</taxon>
        <taxon>Metazoa</taxon>
        <taxon>Ecdysozoa</taxon>
        <taxon>Tardigrada</taxon>
        <taxon>Eutardigrada</taxon>
        <taxon>Parachela</taxon>
        <taxon>Hypsibioidea</taxon>
        <taxon>Ramazzottiidae</taxon>
        <taxon>Ramazzottius</taxon>
    </lineage>
</organism>
<dbReference type="PROSITE" id="PS51194">
    <property type="entry name" value="HELICASE_CTER"/>
    <property type="match status" value="1"/>
</dbReference>
<evidence type="ECO:0000256" key="4">
    <source>
        <dbReference type="ARBA" id="ARBA00022806"/>
    </source>
</evidence>